<dbReference type="CDD" id="cd11318">
    <property type="entry name" value="AmyAc_bac_fung_AmyA"/>
    <property type="match status" value="1"/>
</dbReference>
<comment type="cofactor">
    <cofactor evidence="1">
        <name>Ca(2+)</name>
        <dbReference type="ChEBI" id="CHEBI:29108"/>
    </cofactor>
</comment>
<feature type="active site" description="Nucleophile" evidence="7">
    <location>
        <position position="345"/>
    </location>
</feature>
<feature type="binding site" evidence="8">
    <location>
        <position position="316"/>
    </location>
    <ligand>
        <name>Ca(2+)</name>
        <dbReference type="ChEBI" id="CHEBI:29108"/>
        <label>2</label>
    </ligand>
</feature>
<dbReference type="RefSeq" id="WP_307904139.1">
    <property type="nucleotide sequence ID" value="NZ_AP027059.1"/>
</dbReference>
<dbReference type="InterPro" id="IPR017853">
    <property type="entry name" value="GH"/>
</dbReference>
<evidence type="ECO:0000256" key="4">
    <source>
        <dbReference type="ARBA" id="ARBA00022801"/>
    </source>
</evidence>
<sequence length="596" mass="67705">MRKIYVGILLVLMTFIASGSEWTQAYFRGTANGWGTTAMSKISTNTWQTEVTFNGESSPARFKIDHYGDWSENYPAQDYQVTDYKTYKITFYDDTHNISVTEVTEPAPAPTPTAINGTMMQYFHWYYPADGSLWNKVSTEASNLSKMGITALWLPPAYKGAGGASDVGYGVYDMYDLGEFNQKGTIRTKYGTKDQYINAISNAHSAGLQVYGDIVFNHRGGADATETVEATKVDWNNRNLELGTRMISAWTKFDFPGRNNKYSSFKWRWYHFDGVDWDDSAKEKAIFRFDGTGKGWDWEVDGENGNYDYLMYADLDMDHPEVVQELKNWGKWYVDTTGVDGFRLDAVKHIKFSFFKDWVNYERSATGKELFTVGEYWNYDVGKLENYITKTSGVISLFDAPLHMNFYSASKSNGNYDMRNILNGTLMKDNPSKAVTIVDNHDTQPLQALESPVEWWFKPLAYSIILLRQEGYPCVFYPDVYGASYTDKGHNINMAPVSNLSKIIKARKLYAYGVQKDYLDNWDVIGWTRLGDATHSKAMAVILTDGGSGSKWMDVGRPNAVFYDYLGNRTDKVYTNSDGWGEFKVNGGSASVWVQE</sequence>
<dbReference type="Proteomes" id="UP001321582">
    <property type="component" value="Chromosome"/>
</dbReference>
<dbReference type="PIRSF" id="PIRSF001021">
    <property type="entry name" value="Alph-amls_thrmst"/>
    <property type="match status" value="1"/>
</dbReference>
<feature type="binding site" evidence="8">
    <location>
        <position position="349"/>
    </location>
    <ligand>
        <name>Ca(2+)</name>
        <dbReference type="ChEBI" id="CHEBI:29108"/>
        <label>1</label>
    </ligand>
</feature>
<feature type="binding site" evidence="8">
    <location>
        <position position="217"/>
    </location>
    <ligand>
        <name>Ca(2+)</name>
        <dbReference type="ChEBI" id="CHEBI:29108"/>
        <label>1</label>
    </ligand>
</feature>
<dbReference type="AlphaFoldDB" id="A0AAU9E073"/>
<dbReference type="InterPro" id="IPR013776">
    <property type="entry name" value="A-amylase_thermo"/>
</dbReference>
<dbReference type="Pfam" id="PF09154">
    <property type="entry name" value="Alpha-amy_C_pro"/>
    <property type="match status" value="1"/>
</dbReference>
<evidence type="ECO:0000256" key="6">
    <source>
        <dbReference type="ARBA" id="ARBA00023295"/>
    </source>
</evidence>
<feature type="binding site" evidence="8">
    <location>
        <position position="545"/>
    </location>
    <ligand>
        <name>Ca(2+)</name>
        <dbReference type="ChEBI" id="CHEBI:29108"/>
        <label>3</label>
    </ligand>
</feature>
<keyword evidence="3 8" id="KW-0479">Metal-binding</keyword>
<proteinExistence type="inferred from homology"/>
<protein>
    <submittedName>
        <fullName evidence="10">Alpha-amylase</fullName>
    </submittedName>
</protein>
<dbReference type="EMBL" id="AP027059">
    <property type="protein sequence ID" value="BDU51275.1"/>
    <property type="molecule type" value="Genomic_DNA"/>
</dbReference>
<evidence type="ECO:0000256" key="8">
    <source>
        <dbReference type="PIRSR" id="PIRSR001021-2"/>
    </source>
</evidence>
<feature type="binding site" evidence="8">
    <location>
        <position position="273"/>
    </location>
    <ligand>
        <name>Ca(2+)</name>
        <dbReference type="ChEBI" id="CHEBI:29108"/>
        <label>2</label>
    </ligand>
</feature>
<evidence type="ECO:0000256" key="5">
    <source>
        <dbReference type="ARBA" id="ARBA00023277"/>
    </source>
</evidence>
<dbReference type="Gene3D" id="3.20.20.80">
    <property type="entry name" value="Glycosidases"/>
    <property type="match status" value="1"/>
</dbReference>
<feature type="binding site" evidence="8">
    <location>
        <position position="523"/>
    </location>
    <ligand>
        <name>Ca(2+)</name>
        <dbReference type="ChEBI" id="CHEBI:29108"/>
        <label>3</label>
    </ligand>
</feature>
<dbReference type="NCBIfam" id="NF006972">
    <property type="entry name" value="PRK09441.1-5"/>
    <property type="match status" value="1"/>
</dbReference>
<keyword evidence="6" id="KW-0326">Glycosidase</keyword>
<dbReference type="SUPFAM" id="SSF51445">
    <property type="entry name" value="(Trans)glycosidases"/>
    <property type="match status" value="1"/>
</dbReference>
<feature type="binding site" evidence="8">
    <location>
        <position position="297"/>
    </location>
    <ligand>
        <name>Ca(2+)</name>
        <dbReference type="ChEBI" id="CHEBI:29108"/>
        <label>2</label>
    </ligand>
</feature>
<keyword evidence="4" id="KW-0378">Hydrolase</keyword>
<keyword evidence="11" id="KW-1185">Reference proteome</keyword>
<comment type="similarity">
    <text evidence="2">Belongs to the glycosyl hydrolase 13 family.</text>
</comment>
<organism evidence="10 11">
    <name type="scientific">Haliovirga abyssi</name>
    <dbReference type="NCBI Taxonomy" id="2996794"/>
    <lineage>
        <taxon>Bacteria</taxon>
        <taxon>Fusobacteriati</taxon>
        <taxon>Fusobacteriota</taxon>
        <taxon>Fusobacteriia</taxon>
        <taxon>Fusobacteriales</taxon>
        <taxon>Haliovirgaceae</taxon>
        <taxon>Haliovirga</taxon>
    </lineage>
</organism>
<feature type="active site" description="Proton donor" evidence="7">
    <location>
        <position position="375"/>
    </location>
</feature>
<feature type="domain" description="Glycosyl hydrolase family 13 catalytic" evidence="9">
    <location>
        <begin position="117"/>
        <end position="507"/>
    </location>
</feature>
<dbReference type="Gene3D" id="2.60.40.1180">
    <property type="entry name" value="Golgi alpha-mannosidase II"/>
    <property type="match status" value="1"/>
</dbReference>
<dbReference type="SUPFAM" id="SSF51011">
    <property type="entry name" value="Glycosyl hydrolase domain"/>
    <property type="match status" value="1"/>
</dbReference>
<keyword evidence="5" id="KW-0119">Carbohydrate metabolism</keyword>
<dbReference type="InterPro" id="IPR013780">
    <property type="entry name" value="Glyco_hydro_b"/>
</dbReference>
<dbReference type="SMART" id="SM00642">
    <property type="entry name" value="Aamy"/>
    <property type="match status" value="1"/>
</dbReference>
<name>A0AAU9E073_9FUSO</name>
<evidence type="ECO:0000256" key="2">
    <source>
        <dbReference type="ARBA" id="ARBA00008061"/>
    </source>
</evidence>
<dbReference type="GO" id="GO:0005509">
    <property type="term" value="F:calcium ion binding"/>
    <property type="evidence" value="ECO:0007669"/>
    <property type="project" value="InterPro"/>
</dbReference>
<evidence type="ECO:0000256" key="7">
    <source>
        <dbReference type="PIRSR" id="PIRSR001021-1"/>
    </source>
</evidence>
<dbReference type="InterPro" id="IPR015237">
    <property type="entry name" value="Alpha-amylase_C_pro"/>
</dbReference>
<evidence type="ECO:0000313" key="10">
    <source>
        <dbReference type="EMBL" id="BDU51275.1"/>
    </source>
</evidence>
<dbReference type="NCBIfam" id="NF006969">
    <property type="entry name" value="PRK09441.1-2"/>
    <property type="match status" value="1"/>
</dbReference>
<dbReference type="GO" id="GO:0004553">
    <property type="term" value="F:hydrolase activity, hydrolyzing O-glycosyl compounds"/>
    <property type="evidence" value="ECO:0007669"/>
    <property type="project" value="InterPro"/>
</dbReference>
<dbReference type="InterPro" id="IPR006047">
    <property type="entry name" value="GH13_cat_dom"/>
</dbReference>
<keyword evidence="8" id="KW-0106">Calcium</keyword>
<evidence type="ECO:0000313" key="11">
    <source>
        <dbReference type="Proteomes" id="UP001321582"/>
    </source>
</evidence>
<dbReference type="NCBIfam" id="NF006968">
    <property type="entry name" value="PRK09441.1-1"/>
    <property type="match status" value="1"/>
</dbReference>
<dbReference type="GO" id="GO:0005975">
    <property type="term" value="P:carbohydrate metabolic process"/>
    <property type="evidence" value="ECO:0007669"/>
    <property type="project" value="InterPro"/>
</dbReference>
<feature type="binding site" evidence="8">
    <location>
        <position position="414"/>
    </location>
    <ligand>
        <name>Ca(2+)</name>
        <dbReference type="ChEBI" id="CHEBI:29108"/>
        <label>3</label>
    </ligand>
</feature>
<gene>
    <name evidence="10" type="ORF">HLVA_18440</name>
</gene>
<dbReference type="KEGG" id="haby:HLVA_18440"/>
<accession>A0AAU9E073</accession>
<evidence type="ECO:0000256" key="1">
    <source>
        <dbReference type="ARBA" id="ARBA00001913"/>
    </source>
</evidence>
<feature type="binding site" evidence="8">
    <location>
        <position position="314"/>
    </location>
    <ligand>
        <name>Ca(2+)</name>
        <dbReference type="ChEBI" id="CHEBI:29108"/>
        <label>1</label>
    </ligand>
</feature>
<dbReference type="Pfam" id="PF00128">
    <property type="entry name" value="Alpha-amylase"/>
    <property type="match status" value="1"/>
</dbReference>
<reference evidence="10 11" key="1">
    <citation type="submission" date="2022-11" db="EMBL/GenBank/DDBJ databases">
        <title>Haliovirga abyssi gen. nov., sp. nov., a mesophilic fermentative bacterium isolated from the Iheya North hydrothermal field and the proposal of Haliovirgaceae fam. nov.</title>
        <authorList>
            <person name="Miyazaki U."/>
            <person name="Tame A."/>
            <person name="Miyazaki J."/>
            <person name="Takai K."/>
            <person name="Sawayama S."/>
            <person name="Kitajima M."/>
            <person name="Okamoto A."/>
            <person name="Nakagawa S."/>
        </authorList>
    </citation>
    <scope>NUCLEOTIDE SEQUENCE [LARGE SCALE GENOMIC DNA]</scope>
    <source>
        <strain evidence="10 11">IC12</strain>
    </source>
</reference>
<dbReference type="Gene3D" id="2.40.30.140">
    <property type="match status" value="1"/>
</dbReference>
<evidence type="ECO:0000256" key="3">
    <source>
        <dbReference type="ARBA" id="ARBA00022723"/>
    </source>
</evidence>
<feature type="binding site" evidence="8">
    <location>
        <position position="308"/>
    </location>
    <ligand>
        <name>Ca(2+)</name>
        <dbReference type="ChEBI" id="CHEBI:29108"/>
        <label>1</label>
    </ligand>
</feature>
<dbReference type="PANTHER" id="PTHR43447">
    <property type="entry name" value="ALPHA-AMYLASE"/>
    <property type="match status" value="1"/>
</dbReference>
<evidence type="ECO:0000259" key="9">
    <source>
        <dbReference type="SMART" id="SM00642"/>
    </source>
</evidence>